<dbReference type="Gene3D" id="3.80.10.10">
    <property type="entry name" value="Ribonuclease Inhibitor"/>
    <property type="match status" value="1"/>
</dbReference>
<protein>
    <recommendedName>
        <fullName evidence="3">F-box domain-containing protein</fullName>
    </recommendedName>
</protein>
<organism evidence="1 2">
    <name type="scientific">Hypsizygus marmoreus</name>
    <name type="common">White beech mushroom</name>
    <name type="synonym">Agaricus marmoreus</name>
    <dbReference type="NCBI Taxonomy" id="39966"/>
    <lineage>
        <taxon>Eukaryota</taxon>
        <taxon>Fungi</taxon>
        <taxon>Dikarya</taxon>
        <taxon>Basidiomycota</taxon>
        <taxon>Agaricomycotina</taxon>
        <taxon>Agaricomycetes</taxon>
        <taxon>Agaricomycetidae</taxon>
        <taxon>Agaricales</taxon>
        <taxon>Tricholomatineae</taxon>
        <taxon>Lyophyllaceae</taxon>
        <taxon>Hypsizygus</taxon>
    </lineage>
</organism>
<dbReference type="Proteomes" id="UP000076154">
    <property type="component" value="Unassembled WGS sequence"/>
</dbReference>
<name>A0A369JI26_HYPMA</name>
<dbReference type="AlphaFoldDB" id="A0A369JI26"/>
<evidence type="ECO:0000313" key="2">
    <source>
        <dbReference type="Proteomes" id="UP000076154"/>
    </source>
</evidence>
<evidence type="ECO:0000313" key="1">
    <source>
        <dbReference type="EMBL" id="RDB18486.1"/>
    </source>
</evidence>
<gene>
    <name evidence="1" type="ORF">Hypma_000276</name>
</gene>
<keyword evidence="2" id="KW-1185">Reference proteome</keyword>
<accession>A0A369JI26</accession>
<dbReference type="EMBL" id="LUEZ02000101">
    <property type="protein sequence ID" value="RDB18486.1"/>
    <property type="molecule type" value="Genomic_DNA"/>
</dbReference>
<dbReference type="SUPFAM" id="SSF52047">
    <property type="entry name" value="RNI-like"/>
    <property type="match status" value="1"/>
</dbReference>
<dbReference type="STRING" id="39966.A0A369JI26"/>
<proteinExistence type="predicted"/>
<reference evidence="1" key="1">
    <citation type="submission" date="2018-04" db="EMBL/GenBank/DDBJ databases">
        <title>Whole genome sequencing of Hypsizygus marmoreus.</title>
        <authorList>
            <person name="Choi I.-G."/>
            <person name="Min B."/>
            <person name="Kim J.-G."/>
            <person name="Kim S."/>
            <person name="Oh Y.-L."/>
            <person name="Kong W.-S."/>
            <person name="Park H."/>
            <person name="Jeong J."/>
            <person name="Song E.-S."/>
        </authorList>
    </citation>
    <scope>NUCLEOTIDE SEQUENCE [LARGE SCALE GENOMIC DNA]</scope>
    <source>
        <strain evidence="1">51987-8</strain>
    </source>
</reference>
<sequence>MLDGNDNDPHTALLTLGPMLNLPHEIWLHIADFIPASALEGLIGVNSTFYEIGMDCRYRQMSFAFLDDRMKRNLVRLKDPAVAKRVRVLHVYPGFLKQALSESSHAPKRPFRLRLPDFANHFLEQKAPPKFRVVENFRTVDDVVQTVLDVFGGLSNVTDYHIMWCNLQAVPESPVPFLTAVFQCNLRKLSLDISLENVASLLTPTSTKCNIEELDLVIRIDHFRHTTTPAVVTRPDHALIMMDHLAPAITRLKPTLRKLTLQAWEPLDLSPLFRSLQYLPALEHLTLAIPIESPHLGDHAGFTELLNRQASTLRSLALRAKQYSGTGLTPDSARMDEWVRLAIADVHLSHLCELDISSHLFPFPTSITCLHQFAGTITSLVLTGSYHGYHDVVTVLRAFHARPVDERLETLRLGTVTLTPQLLDLLAEELPDLYRLELLVRDVAPHYDPDLAFPVPGTLACPGSHLELFFAEMEKRKYSRWRLRRFQIILTTFPYRFPYLDQVFVNCVPTVRGLS</sequence>
<dbReference type="InParanoid" id="A0A369JI26"/>
<evidence type="ECO:0008006" key="3">
    <source>
        <dbReference type="Google" id="ProtNLM"/>
    </source>
</evidence>
<comment type="caution">
    <text evidence="1">The sequence shown here is derived from an EMBL/GenBank/DDBJ whole genome shotgun (WGS) entry which is preliminary data.</text>
</comment>
<dbReference type="OrthoDB" id="2968423at2759"/>
<dbReference type="InterPro" id="IPR032675">
    <property type="entry name" value="LRR_dom_sf"/>
</dbReference>